<protein>
    <recommendedName>
        <fullName evidence="3">EF-hand domain-containing protein</fullName>
    </recommendedName>
</protein>
<proteinExistence type="predicted"/>
<keyword evidence="2" id="KW-1185">Reference proteome</keyword>
<accession>A0A7J7NR04</accession>
<gene>
    <name evidence="1" type="ORF">GIB67_016518</name>
</gene>
<evidence type="ECO:0000313" key="1">
    <source>
        <dbReference type="EMBL" id="KAF6169348.1"/>
    </source>
</evidence>
<dbReference type="EMBL" id="JACGCM010000665">
    <property type="protein sequence ID" value="KAF6169348.1"/>
    <property type="molecule type" value="Genomic_DNA"/>
</dbReference>
<comment type="caution">
    <text evidence="1">The sequence shown here is derived from an EMBL/GenBank/DDBJ whole genome shotgun (WGS) entry which is preliminary data.</text>
</comment>
<reference evidence="1 2" key="1">
    <citation type="journal article" date="2020" name="IScience">
        <title>Genome Sequencing of the Endangered Kingdonia uniflora (Circaeasteraceae, Ranunculales) Reveals Potential Mechanisms of Evolutionary Specialization.</title>
        <authorList>
            <person name="Sun Y."/>
            <person name="Deng T."/>
            <person name="Zhang A."/>
            <person name="Moore M.J."/>
            <person name="Landis J.B."/>
            <person name="Lin N."/>
            <person name="Zhang H."/>
            <person name="Zhang X."/>
            <person name="Huang J."/>
            <person name="Zhang X."/>
            <person name="Sun H."/>
            <person name="Wang H."/>
        </authorList>
    </citation>
    <scope>NUCLEOTIDE SEQUENCE [LARGE SCALE GENOMIC DNA]</scope>
    <source>
        <strain evidence="1">TB1705</strain>
        <tissue evidence="1">Leaf</tissue>
    </source>
</reference>
<sequence length="140" mass="16399">MEYVMRRRITIWRNTNKFMYQTCNNEEEKENGVEVVKGKDGAINLTHPGMADSREFSVGIFDALERRRRAESNEDGRITREEVQELIMLSASANKISKLKEQAQEYAFLIMKELDPKNIGYFEVSFEYKILSKDETYLAI</sequence>
<dbReference type="Gene3D" id="1.10.238.10">
    <property type="entry name" value="EF-hand"/>
    <property type="match status" value="1"/>
</dbReference>
<organism evidence="1 2">
    <name type="scientific">Kingdonia uniflora</name>
    <dbReference type="NCBI Taxonomy" id="39325"/>
    <lineage>
        <taxon>Eukaryota</taxon>
        <taxon>Viridiplantae</taxon>
        <taxon>Streptophyta</taxon>
        <taxon>Embryophyta</taxon>
        <taxon>Tracheophyta</taxon>
        <taxon>Spermatophyta</taxon>
        <taxon>Magnoliopsida</taxon>
        <taxon>Ranunculales</taxon>
        <taxon>Circaeasteraceae</taxon>
        <taxon>Kingdonia</taxon>
    </lineage>
</organism>
<evidence type="ECO:0000313" key="2">
    <source>
        <dbReference type="Proteomes" id="UP000541444"/>
    </source>
</evidence>
<evidence type="ECO:0008006" key="3">
    <source>
        <dbReference type="Google" id="ProtNLM"/>
    </source>
</evidence>
<dbReference type="Proteomes" id="UP000541444">
    <property type="component" value="Unassembled WGS sequence"/>
</dbReference>
<dbReference type="AlphaFoldDB" id="A0A7J7NR04"/>
<name>A0A7J7NR04_9MAGN</name>
<dbReference type="OrthoDB" id="1937454at2759"/>